<proteinExistence type="predicted"/>
<dbReference type="AlphaFoldDB" id="A0A0S8JFS2"/>
<feature type="transmembrane region" description="Helical" evidence="2">
    <location>
        <begin position="20"/>
        <end position="40"/>
    </location>
</feature>
<evidence type="ECO:0000313" key="3">
    <source>
        <dbReference type="EMBL" id="KPL08628.1"/>
    </source>
</evidence>
<sequence length="436" mass="47472">MLRQRGRRSRADGVRGFTLVELLVAISIIGILLLPLLNVLSRQVRTERDLRDMQIALALAQDAMEQMQNLPMREDELKDREFFIELQGTTWRIVRDVIDGEEEDEPLDGTDPLEIWIQVYKGESPTAIAELAMLKEDWQGSFGGAIAQMGGAGGPGGAGGFGTTSSLDWGAEGWGEMGSDWGSGGDWGGGDWGGGDWGGGDWGEWTFDTTGGWFGGAIFAIVTSIVYFAYVQALRTMTKGEEAADLGSAVHGLVKTIRQDLLHSSYLTEAARESLGIVTSDGEEILYVLHDSVLVRNEAPALPQGIMLDTFAFAFYGNDLSFDTDGDSSVTLEELDLDSDEVLKPGEIERVTLVEVYLQASKHDLSRAITSSVYLRSPGRAPATGLADTSAFPGDRFGEGTLFGEGTVLGERERLKEKDRQKQKEKGFGFDSDIFK</sequence>
<dbReference type="Proteomes" id="UP000051035">
    <property type="component" value="Unassembled WGS sequence"/>
</dbReference>
<evidence type="ECO:0000313" key="4">
    <source>
        <dbReference type="Proteomes" id="UP000051035"/>
    </source>
</evidence>
<keyword evidence="2" id="KW-0472">Membrane</keyword>
<dbReference type="SUPFAM" id="SSF54523">
    <property type="entry name" value="Pili subunits"/>
    <property type="match status" value="1"/>
</dbReference>
<feature type="region of interest" description="Disordered" evidence="1">
    <location>
        <begin position="412"/>
        <end position="436"/>
    </location>
</feature>
<gene>
    <name evidence="3" type="ORF">AMJ71_07860</name>
</gene>
<name>A0A0S8JFS2_UNCT6</name>
<dbReference type="Gene3D" id="3.30.700.10">
    <property type="entry name" value="Glycoprotein, Type 4 Pilin"/>
    <property type="match status" value="1"/>
</dbReference>
<accession>A0A0S8JFS2</accession>
<keyword evidence="2" id="KW-0812">Transmembrane</keyword>
<organism evidence="3 4">
    <name type="scientific">candidate division TA06 bacterium SM1_40</name>
    <dbReference type="NCBI Taxonomy" id="1703773"/>
    <lineage>
        <taxon>Bacteria</taxon>
        <taxon>Bacteria division TA06</taxon>
    </lineage>
</organism>
<evidence type="ECO:0000256" key="1">
    <source>
        <dbReference type="SAM" id="MobiDB-lite"/>
    </source>
</evidence>
<dbReference type="PATRIC" id="fig|1703773.3.peg.111"/>
<dbReference type="InterPro" id="IPR012902">
    <property type="entry name" value="N_methyl_site"/>
</dbReference>
<feature type="transmembrane region" description="Helical" evidence="2">
    <location>
        <begin position="211"/>
        <end position="230"/>
    </location>
</feature>
<keyword evidence="2" id="KW-1133">Transmembrane helix</keyword>
<protein>
    <submittedName>
        <fullName evidence="3">Uncharacterized protein</fullName>
    </submittedName>
</protein>
<dbReference type="EMBL" id="LJVA01000098">
    <property type="protein sequence ID" value="KPL08628.1"/>
    <property type="molecule type" value="Genomic_DNA"/>
</dbReference>
<dbReference type="InterPro" id="IPR045584">
    <property type="entry name" value="Pilin-like"/>
</dbReference>
<comment type="caution">
    <text evidence="3">The sequence shown here is derived from an EMBL/GenBank/DDBJ whole genome shotgun (WGS) entry which is preliminary data.</text>
</comment>
<reference evidence="3 4" key="1">
    <citation type="journal article" date="2015" name="Microbiome">
        <title>Genomic resolution of linkages in carbon, nitrogen, and sulfur cycling among widespread estuary sediment bacteria.</title>
        <authorList>
            <person name="Baker B.J."/>
            <person name="Lazar C.S."/>
            <person name="Teske A.P."/>
            <person name="Dick G.J."/>
        </authorList>
    </citation>
    <scope>NUCLEOTIDE SEQUENCE [LARGE SCALE GENOMIC DNA]</scope>
    <source>
        <strain evidence="3">SM1_40</strain>
    </source>
</reference>
<dbReference type="Pfam" id="PF07963">
    <property type="entry name" value="N_methyl"/>
    <property type="match status" value="1"/>
</dbReference>
<evidence type="ECO:0000256" key="2">
    <source>
        <dbReference type="SAM" id="Phobius"/>
    </source>
</evidence>
<dbReference type="NCBIfam" id="TIGR02532">
    <property type="entry name" value="IV_pilin_GFxxxE"/>
    <property type="match status" value="1"/>
</dbReference>